<organism evidence="11 12">
    <name type="scientific">Diabrotica virgifera virgifera</name>
    <name type="common">western corn rootworm</name>
    <dbReference type="NCBI Taxonomy" id="50390"/>
    <lineage>
        <taxon>Eukaryota</taxon>
        <taxon>Metazoa</taxon>
        <taxon>Ecdysozoa</taxon>
        <taxon>Arthropoda</taxon>
        <taxon>Hexapoda</taxon>
        <taxon>Insecta</taxon>
        <taxon>Pterygota</taxon>
        <taxon>Neoptera</taxon>
        <taxon>Endopterygota</taxon>
        <taxon>Coleoptera</taxon>
        <taxon>Polyphaga</taxon>
        <taxon>Cucujiformia</taxon>
        <taxon>Chrysomeloidea</taxon>
        <taxon>Chrysomelidae</taxon>
        <taxon>Galerucinae</taxon>
        <taxon>Diabroticina</taxon>
        <taxon>Diabroticites</taxon>
        <taxon>Diabrotica</taxon>
    </lineage>
</organism>
<evidence type="ECO:0000256" key="9">
    <source>
        <dbReference type="SAM" id="MobiDB-lite"/>
    </source>
</evidence>
<feature type="domain" description="C2H2-type" evidence="10">
    <location>
        <begin position="125"/>
        <end position="152"/>
    </location>
</feature>
<keyword evidence="12" id="KW-1185">Reference proteome</keyword>
<dbReference type="PANTHER" id="PTHR16515">
    <property type="entry name" value="PR DOMAIN ZINC FINGER PROTEIN"/>
    <property type="match status" value="1"/>
</dbReference>
<feature type="region of interest" description="Disordered" evidence="9">
    <location>
        <begin position="65"/>
        <end position="86"/>
    </location>
</feature>
<dbReference type="SUPFAM" id="SSF57667">
    <property type="entry name" value="beta-beta-alpha zinc fingers"/>
    <property type="match status" value="1"/>
</dbReference>
<accession>A0ABM5KCZ0</accession>
<proteinExistence type="predicted"/>
<evidence type="ECO:0000313" key="11">
    <source>
        <dbReference type="EnsemblMetazoa" id="XP_050508058.1"/>
    </source>
</evidence>
<evidence type="ECO:0000256" key="6">
    <source>
        <dbReference type="ARBA" id="ARBA00023125"/>
    </source>
</evidence>
<dbReference type="InterPro" id="IPR036236">
    <property type="entry name" value="Znf_C2H2_sf"/>
</dbReference>
<evidence type="ECO:0000259" key="10">
    <source>
        <dbReference type="PROSITE" id="PS50157"/>
    </source>
</evidence>
<evidence type="ECO:0000256" key="2">
    <source>
        <dbReference type="ARBA" id="ARBA00022723"/>
    </source>
</evidence>
<dbReference type="PROSITE" id="PS50157">
    <property type="entry name" value="ZINC_FINGER_C2H2_2"/>
    <property type="match status" value="1"/>
</dbReference>
<dbReference type="RefSeq" id="XP_050508058.1">
    <property type="nucleotide sequence ID" value="XM_050652101.1"/>
</dbReference>
<dbReference type="PROSITE" id="PS00028">
    <property type="entry name" value="ZINC_FINGER_C2H2_1"/>
    <property type="match status" value="1"/>
</dbReference>
<keyword evidence="3" id="KW-0677">Repeat</keyword>
<evidence type="ECO:0000256" key="5">
    <source>
        <dbReference type="ARBA" id="ARBA00022833"/>
    </source>
</evidence>
<dbReference type="Gene3D" id="3.30.160.60">
    <property type="entry name" value="Classic Zinc Finger"/>
    <property type="match status" value="2"/>
</dbReference>
<evidence type="ECO:0000256" key="7">
    <source>
        <dbReference type="ARBA" id="ARBA00023242"/>
    </source>
</evidence>
<evidence type="ECO:0000256" key="3">
    <source>
        <dbReference type="ARBA" id="ARBA00022737"/>
    </source>
</evidence>
<reference evidence="11" key="1">
    <citation type="submission" date="2025-05" db="UniProtKB">
        <authorList>
            <consortium name="EnsemblMetazoa"/>
        </authorList>
    </citation>
    <scope>IDENTIFICATION</scope>
</reference>
<evidence type="ECO:0000256" key="8">
    <source>
        <dbReference type="PROSITE-ProRule" id="PRU00042"/>
    </source>
</evidence>
<keyword evidence="4 8" id="KW-0863">Zinc-finger</keyword>
<keyword evidence="5" id="KW-0862">Zinc</keyword>
<dbReference type="PANTHER" id="PTHR16515:SF49">
    <property type="entry name" value="GASTRULA ZINC FINGER PROTEIN XLCGF49.1-LIKE-RELATED"/>
    <property type="match status" value="1"/>
</dbReference>
<evidence type="ECO:0000256" key="4">
    <source>
        <dbReference type="ARBA" id="ARBA00022771"/>
    </source>
</evidence>
<keyword evidence="7" id="KW-0539">Nucleus</keyword>
<protein>
    <recommendedName>
        <fullName evidence="10">C2H2-type domain-containing protein</fullName>
    </recommendedName>
</protein>
<comment type="subcellular location">
    <subcellularLocation>
        <location evidence="1">Nucleus</location>
    </subcellularLocation>
</comment>
<keyword evidence="2" id="KW-0479">Metal-binding</keyword>
<dbReference type="InterPro" id="IPR013087">
    <property type="entry name" value="Znf_C2H2_type"/>
</dbReference>
<keyword evidence="6" id="KW-0238">DNA-binding</keyword>
<evidence type="ECO:0000256" key="1">
    <source>
        <dbReference type="ARBA" id="ARBA00004123"/>
    </source>
</evidence>
<sequence>MEIKQEGSEKSCKMEIDNNDTCVGLLDTFKIEIKEEPKTEPAYHTFVDLDLNKFPLKTEVEQDEYKFSPLEEKPTKNEESYPQEENKIKIMETLHSSHKRKYTRQDAEGKSVNKNIKIQTRQERYKCEICFKQLNRAGDLKVHLRVHTGENSHKCEVCFKQFNQAGNMWS</sequence>
<dbReference type="EnsemblMetazoa" id="XM_050652101.1">
    <property type="protein sequence ID" value="XP_050508058.1"/>
    <property type="gene ID" value="LOC126885520"/>
</dbReference>
<name>A0ABM5KCZ0_DIAVI</name>
<dbReference type="InterPro" id="IPR050331">
    <property type="entry name" value="Zinc_finger"/>
</dbReference>
<dbReference type="GeneID" id="126885520"/>
<evidence type="ECO:0000313" key="12">
    <source>
        <dbReference type="Proteomes" id="UP001652700"/>
    </source>
</evidence>
<dbReference type="Proteomes" id="UP001652700">
    <property type="component" value="Unplaced"/>
</dbReference>
<dbReference type="Pfam" id="PF00096">
    <property type="entry name" value="zf-C2H2"/>
    <property type="match status" value="1"/>
</dbReference>
<dbReference type="SMART" id="SM00355">
    <property type="entry name" value="ZnF_C2H2"/>
    <property type="match status" value="1"/>
</dbReference>